<sequence>MQTAGTPSDAPIARAATELRGRQPTLRLAEAATPTQLAAVADLLEDYEQTLGIDIAFDGLAGERSALRAGDSGDGILLLATAGGEPAGCCALRPRGDGVWELKRLFVRADCTGQGIGERLVRRGLALAGARGARCVRLETSRLLVAAQRLYQRLGFREVPLERDLQIPLPLAMAFHLP</sequence>
<dbReference type="Gene3D" id="3.40.630.30">
    <property type="match status" value="1"/>
</dbReference>
<dbReference type="PROSITE" id="PS51186">
    <property type="entry name" value="GNAT"/>
    <property type="match status" value="1"/>
</dbReference>
<dbReference type="Proteomes" id="UP000245474">
    <property type="component" value="Unassembled WGS sequence"/>
</dbReference>
<reference evidence="2 3" key="1">
    <citation type="submission" date="2018-05" db="EMBL/GenBank/DDBJ databases">
        <title>Spiribacter halobius sp. nov., a moderately halophilic bacterium isolated from marine solar saltern.</title>
        <authorList>
            <person name="Zheng W.-S."/>
            <person name="Lu D.-C."/>
            <person name="Du Z.-J."/>
        </authorList>
    </citation>
    <scope>NUCLEOTIDE SEQUENCE [LARGE SCALE GENOMIC DNA]</scope>
    <source>
        <strain evidence="2 3">E85</strain>
    </source>
</reference>
<dbReference type="GO" id="GO:0016747">
    <property type="term" value="F:acyltransferase activity, transferring groups other than amino-acyl groups"/>
    <property type="evidence" value="ECO:0007669"/>
    <property type="project" value="InterPro"/>
</dbReference>
<name>A0A2U2N6L4_9GAMM</name>
<dbReference type="InterPro" id="IPR000182">
    <property type="entry name" value="GNAT_dom"/>
</dbReference>
<evidence type="ECO:0000313" key="2">
    <source>
        <dbReference type="EMBL" id="PWG64619.1"/>
    </source>
</evidence>
<gene>
    <name evidence="2" type="ORF">DEM34_04635</name>
</gene>
<comment type="caution">
    <text evidence="2">The sequence shown here is derived from an EMBL/GenBank/DDBJ whole genome shotgun (WGS) entry which is preliminary data.</text>
</comment>
<dbReference type="EMBL" id="QFFI01000005">
    <property type="protein sequence ID" value="PWG64619.1"/>
    <property type="molecule type" value="Genomic_DNA"/>
</dbReference>
<accession>A0A2U2N6L4</accession>
<keyword evidence="2" id="KW-0808">Transferase</keyword>
<evidence type="ECO:0000259" key="1">
    <source>
        <dbReference type="PROSITE" id="PS51186"/>
    </source>
</evidence>
<feature type="domain" description="N-acetyltransferase" evidence="1">
    <location>
        <begin position="24"/>
        <end position="178"/>
    </location>
</feature>
<dbReference type="SUPFAM" id="SSF55729">
    <property type="entry name" value="Acyl-CoA N-acyltransferases (Nat)"/>
    <property type="match status" value="1"/>
</dbReference>
<dbReference type="Pfam" id="PF00583">
    <property type="entry name" value="Acetyltransf_1"/>
    <property type="match status" value="1"/>
</dbReference>
<dbReference type="RefSeq" id="WP_109676746.1">
    <property type="nucleotide sequence ID" value="NZ_CP086615.1"/>
</dbReference>
<protein>
    <submittedName>
        <fullName evidence="2">GNAT family N-acetyltransferase</fullName>
    </submittedName>
</protein>
<keyword evidence="3" id="KW-1185">Reference proteome</keyword>
<dbReference type="PANTHER" id="PTHR43305:SF1">
    <property type="entry name" value="FAMILY N-ACETYLTRANSFERASE, PUTATIVE (AFU_ORTHOLOGUE AFUA_2G01380)-RELATED"/>
    <property type="match status" value="1"/>
</dbReference>
<dbReference type="OrthoDB" id="9805924at2"/>
<proteinExistence type="predicted"/>
<dbReference type="InterPro" id="IPR052777">
    <property type="entry name" value="Acetyltransferase_Enz"/>
</dbReference>
<organism evidence="2 3">
    <name type="scientific">Sediminicurvatus halobius</name>
    <dbReference type="NCBI Taxonomy" id="2182432"/>
    <lineage>
        <taxon>Bacteria</taxon>
        <taxon>Pseudomonadati</taxon>
        <taxon>Pseudomonadota</taxon>
        <taxon>Gammaproteobacteria</taxon>
        <taxon>Chromatiales</taxon>
        <taxon>Ectothiorhodospiraceae</taxon>
        <taxon>Sediminicurvatus</taxon>
    </lineage>
</organism>
<dbReference type="InterPro" id="IPR016181">
    <property type="entry name" value="Acyl_CoA_acyltransferase"/>
</dbReference>
<evidence type="ECO:0000313" key="3">
    <source>
        <dbReference type="Proteomes" id="UP000245474"/>
    </source>
</evidence>
<dbReference type="PANTHER" id="PTHR43305">
    <property type="entry name" value="FAMILY N-ACETYLTRANSFERASE, PUTATIVE (AFU_ORTHOLOGUE AFUA_2G01380)-RELATED"/>
    <property type="match status" value="1"/>
</dbReference>
<dbReference type="CDD" id="cd04301">
    <property type="entry name" value="NAT_SF"/>
    <property type="match status" value="1"/>
</dbReference>
<dbReference type="AlphaFoldDB" id="A0A2U2N6L4"/>